<dbReference type="EMBL" id="AP025592">
    <property type="protein sequence ID" value="BDG08285.1"/>
    <property type="molecule type" value="Genomic_DNA"/>
</dbReference>
<dbReference type="CDD" id="cd04323">
    <property type="entry name" value="AsnRS_cyto_like_N"/>
    <property type="match status" value="1"/>
</dbReference>
<dbReference type="InterPro" id="IPR012340">
    <property type="entry name" value="NA-bd_OB-fold"/>
</dbReference>
<evidence type="ECO:0000256" key="3">
    <source>
        <dbReference type="ARBA" id="ARBA00022741"/>
    </source>
</evidence>
<feature type="domain" description="Aminoacyl-transfer RNA synthetases class-II family profile" evidence="8">
    <location>
        <begin position="133"/>
        <end position="434"/>
    </location>
</feature>
<keyword evidence="4 7" id="KW-0067">ATP-binding</keyword>
<keyword evidence="10" id="KW-1185">Reference proteome</keyword>
<dbReference type="NCBIfam" id="TIGR00457">
    <property type="entry name" value="asnS"/>
    <property type="match status" value="1"/>
</dbReference>
<evidence type="ECO:0000256" key="5">
    <source>
        <dbReference type="ARBA" id="ARBA00022917"/>
    </source>
</evidence>
<dbReference type="PANTHER" id="PTHR22594">
    <property type="entry name" value="ASPARTYL/LYSYL-TRNA SYNTHETASE"/>
    <property type="match status" value="1"/>
</dbReference>
<dbReference type="NCBIfam" id="NF003037">
    <property type="entry name" value="PRK03932.1"/>
    <property type="match status" value="1"/>
</dbReference>
<dbReference type="RefSeq" id="WP_248345469.1">
    <property type="nucleotide sequence ID" value="NZ_AP025592.1"/>
</dbReference>
<evidence type="ECO:0000256" key="7">
    <source>
        <dbReference type="HAMAP-Rule" id="MF_00534"/>
    </source>
</evidence>
<comment type="catalytic activity">
    <reaction evidence="7">
        <text>tRNA(Asn) + L-asparagine + ATP = L-asparaginyl-tRNA(Asn) + AMP + diphosphate + H(+)</text>
        <dbReference type="Rhea" id="RHEA:11180"/>
        <dbReference type="Rhea" id="RHEA-COMP:9659"/>
        <dbReference type="Rhea" id="RHEA-COMP:9674"/>
        <dbReference type="ChEBI" id="CHEBI:15378"/>
        <dbReference type="ChEBI" id="CHEBI:30616"/>
        <dbReference type="ChEBI" id="CHEBI:33019"/>
        <dbReference type="ChEBI" id="CHEBI:58048"/>
        <dbReference type="ChEBI" id="CHEBI:78442"/>
        <dbReference type="ChEBI" id="CHEBI:78515"/>
        <dbReference type="ChEBI" id="CHEBI:456215"/>
        <dbReference type="EC" id="6.1.1.22"/>
    </reaction>
</comment>
<dbReference type="PRINTS" id="PR01042">
    <property type="entry name" value="TRNASYNTHASP"/>
</dbReference>
<dbReference type="PROSITE" id="PS50862">
    <property type="entry name" value="AA_TRNA_LIGASE_II"/>
    <property type="match status" value="1"/>
</dbReference>
<keyword evidence="2 7" id="KW-0436">Ligase</keyword>
<dbReference type="InterPro" id="IPR045864">
    <property type="entry name" value="aa-tRNA-synth_II/BPL/LPL"/>
</dbReference>
<dbReference type="InterPro" id="IPR006195">
    <property type="entry name" value="aa-tRNA-synth_II"/>
</dbReference>
<sequence>MRPTIYVADIAKHEGQEVTLHGWLHNRRSSGKLHFLQLRDGTGFIQCVVFKGNVSPEAFHEADHLPQETSLTVTGTVKKDARSPIGYELDVKDLSVQARPAREFPLGHKEHGVAFLMEQRHLWLRSQRQQVILRVRHTVVKAIRDFFDQNGFTLVDAPIFTPSACEGTSTLFEVPYFDLGKAYLTQSGQLYMEAGATALGKVYCFGPTFRAEKSKTRRHLTEFWMVEPEVAYMDLDGDMTLMEEFVSYVVQTALAKHGRELASVLERDVSKLENVKAPFPRITYTEAVEVLQKAGHPMKWGDDIGGDEETIVASAFDRPVMVHRYPAEMKAFYFKKDPDDPKVALGCDVLAPEGYGEIIGGGQREDDLAVLEAAIAHHQLPREAFEWYLDLRRYGTVPHAGFGAGVERMVAWICGLHHVRETIPFARMMERITP</sequence>
<evidence type="ECO:0000256" key="1">
    <source>
        <dbReference type="ARBA" id="ARBA00008226"/>
    </source>
</evidence>
<evidence type="ECO:0000256" key="4">
    <source>
        <dbReference type="ARBA" id="ARBA00022840"/>
    </source>
</evidence>
<dbReference type="InterPro" id="IPR004522">
    <property type="entry name" value="Asn-tRNA-ligase"/>
</dbReference>
<dbReference type="HAMAP" id="MF_00534">
    <property type="entry name" value="Asn_tRNA_synth"/>
    <property type="match status" value="1"/>
</dbReference>
<dbReference type="GO" id="GO:0016874">
    <property type="term" value="F:ligase activity"/>
    <property type="evidence" value="ECO:0007669"/>
    <property type="project" value="UniProtKB-KW"/>
</dbReference>
<dbReference type="Pfam" id="PF00152">
    <property type="entry name" value="tRNA-synt_2"/>
    <property type="match status" value="1"/>
</dbReference>
<keyword evidence="6 7" id="KW-0030">Aminoacyl-tRNA synthetase</keyword>
<reference evidence="10" key="1">
    <citation type="journal article" date="2022" name="Int. J. Syst. Evol. Microbiol.">
        <title>Anaeromyxobacter oryzae sp. nov., Anaeromyxobacter diazotrophicus sp. nov. and Anaeromyxobacter paludicola sp. nov., isolated from paddy soils.</title>
        <authorList>
            <person name="Itoh H."/>
            <person name="Xu Z."/>
            <person name="Mise K."/>
            <person name="Masuda Y."/>
            <person name="Ushijima N."/>
            <person name="Hayakawa C."/>
            <person name="Shiratori Y."/>
            <person name="Senoo K."/>
        </authorList>
    </citation>
    <scope>NUCLEOTIDE SEQUENCE [LARGE SCALE GENOMIC DNA]</scope>
    <source>
        <strain evidence="10">Red630</strain>
    </source>
</reference>
<protein>
    <recommendedName>
        <fullName evidence="7">Asparagine--tRNA ligase</fullName>
        <ecNumber evidence="7">6.1.1.22</ecNumber>
    </recommendedName>
    <alternativeName>
        <fullName evidence="7">Asparaginyl-tRNA synthetase</fullName>
        <shortName evidence="7">AsnRS</shortName>
    </alternativeName>
</protein>
<dbReference type="SUPFAM" id="SSF50249">
    <property type="entry name" value="Nucleic acid-binding proteins"/>
    <property type="match status" value="1"/>
</dbReference>
<dbReference type="Proteomes" id="UP001162734">
    <property type="component" value="Chromosome"/>
</dbReference>
<comment type="subunit">
    <text evidence="7">Homodimer.</text>
</comment>
<name>A0ABN6N527_9BACT</name>
<dbReference type="InterPro" id="IPR002312">
    <property type="entry name" value="Asp/Asn-tRNA-synth_IIb"/>
</dbReference>
<evidence type="ECO:0000256" key="2">
    <source>
        <dbReference type="ARBA" id="ARBA00022598"/>
    </source>
</evidence>
<dbReference type="Gene3D" id="3.30.930.10">
    <property type="entry name" value="Bira Bifunctional Protein, Domain 2"/>
    <property type="match status" value="1"/>
</dbReference>
<dbReference type="SUPFAM" id="SSF55681">
    <property type="entry name" value="Class II aaRS and biotin synthetases"/>
    <property type="match status" value="1"/>
</dbReference>
<keyword evidence="5 7" id="KW-0648">Protein biosynthesis</keyword>
<comment type="subcellular location">
    <subcellularLocation>
        <location evidence="7">Cytoplasm</location>
    </subcellularLocation>
</comment>
<dbReference type="Gene3D" id="2.40.50.140">
    <property type="entry name" value="Nucleic acid-binding proteins"/>
    <property type="match status" value="1"/>
</dbReference>
<keyword evidence="3 7" id="KW-0547">Nucleotide-binding</keyword>
<evidence type="ECO:0000313" key="10">
    <source>
        <dbReference type="Proteomes" id="UP001162734"/>
    </source>
</evidence>
<dbReference type="Pfam" id="PF01336">
    <property type="entry name" value="tRNA_anti-codon"/>
    <property type="match status" value="1"/>
</dbReference>
<keyword evidence="7" id="KW-0963">Cytoplasm</keyword>
<dbReference type="InterPro" id="IPR004364">
    <property type="entry name" value="Aa-tRNA-synt_II"/>
</dbReference>
<dbReference type="CDD" id="cd00776">
    <property type="entry name" value="AsxRS_core"/>
    <property type="match status" value="1"/>
</dbReference>
<gene>
    <name evidence="7 9" type="primary">asnS</name>
    <name evidence="9" type="ORF">AMPC_13980</name>
</gene>
<evidence type="ECO:0000256" key="6">
    <source>
        <dbReference type="ARBA" id="ARBA00023146"/>
    </source>
</evidence>
<evidence type="ECO:0000313" key="9">
    <source>
        <dbReference type="EMBL" id="BDG08285.1"/>
    </source>
</evidence>
<dbReference type="InterPro" id="IPR004365">
    <property type="entry name" value="NA-bd_OB_tRNA"/>
</dbReference>
<organism evidence="9 10">
    <name type="scientific">Anaeromyxobacter paludicola</name>
    <dbReference type="NCBI Taxonomy" id="2918171"/>
    <lineage>
        <taxon>Bacteria</taxon>
        <taxon>Pseudomonadati</taxon>
        <taxon>Myxococcota</taxon>
        <taxon>Myxococcia</taxon>
        <taxon>Myxococcales</taxon>
        <taxon>Cystobacterineae</taxon>
        <taxon>Anaeromyxobacteraceae</taxon>
        <taxon>Anaeromyxobacter</taxon>
    </lineage>
</organism>
<proteinExistence type="inferred from homology"/>
<accession>A0ABN6N527</accession>
<dbReference type="PANTHER" id="PTHR22594:SF34">
    <property type="entry name" value="ASPARAGINE--TRNA LIGASE, MITOCHONDRIAL-RELATED"/>
    <property type="match status" value="1"/>
</dbReference>
<evidence type="ECO:0000259" key="8">
    <source>
        <dbReference type="PROSITE" id="PS50862"/>
    </source>
</evidence>
<dbReference type="EC" id="6.1.1.22" evidence="7"/>
<comment type="similarity">
    <text evidence="1 7">Belongs to the class-II aminoacyl-tRNA synthetase family.</text>
</comment>